<dbReference type="RefSeq" id="WP_138088523.1">
    <property type="nucleotide sequence ID" value="NZ_VAUV01000023.1"/>
</dbReference>
<comment type="caution">
    <text evidence="1">The sequence shown here is derived from an EMBL/GenBank/DDBJ whole genome shotgun (WGS) entry which is preliminary data.</text>
</comment>
<reference evidence="1 2" key="1">
    <citation type="submission" date="2019-05" db="EMBL/GenBank/DDBJ databases">
        <title>Verrucobacter flavum gen. nov., sp. nov. a new member of the family Verrucomicrobiaceae.</title>
        <authorList>
            <person name="Szuroczki S."/>
            <person name="Abbaszade G."/>
            <person name="Szabo A."/>
            <person name="Felfoldi T."/>
            <person name="Schumann P."/>
            <person name="Boka K."/>
            <person name="Keki Z."/>
            <person name="Toumi M."/>
            <person name="Toth E."/>
        </authorList>
    </citation>
    <scope>NUCLEOTIDE SEQUENCE [LARGE SCALE GENOMIC DNA]</scope>
    <source>
        <strain evidence="1 2">MG-N-17</strain>
    </source>
</reference>
<keyword evidence="2" id="KW-1185">Reference proteome</keyword>
<sequence length="240" mass="27394">MSKFGDEFFRRLQRINAGLEPATTPGWRCARCNKDMSDCLSLFGPTPTDVCSECEIEMRKEDHLARWNAAKPPVYDIDAILFAADRKPWDIVKELNSKIDSSCPESHLLEPESIVRDFEMFSCFEGEDFDYILDCNGGAVIFLRGLRAMRAIGATRLADAMTKIRDFAISRGVALPDPIPDPWFCEVTIDSNLKCELARLDEELKPYDGLKGGDTSRMLVEYLRRHVEVLRQRKVQNEYS</sequence>
<dbReference type="EMBL" id="VAUV01000023">
    <property type="protein sequence ID" value="TLD68534.1"/>
    <property type="molecule type" value="Genomic_DNA"/>
</dbReference>
<organism evidence="1 2">
    <name type="scientific">Phragmitibacter flavus</name>
    <dbReference type="NCBI Taxonomy" id="2576071"/>
    <lineage>
        <taxon>Bacteria</taxon>
        <taxon>Pseudomonadati</taxon>
        <taxon>Verrucomicrobiota</taxon>
        <taxon>Verrucomicrobiia</taxon>
        <taxon>Verrucomicrobiales</taxon>
        <taxon>Verrucomicrobiaceae</taxon>
        <taxon>Phragmitibacter</taxon>
    </lineage>
</organism>
<gene>
    <name evidence="1" type="ORF">FEM03_22275</name>
</gene>
<accession>A0A5R8K864</accession>
<dbReference type="Proteomes" id="UP000306196">
    <property type="component" value="Unassembled WGS sequence"/>
</dbReference>
<evidence type="ECO:0000313" key="1">
    <source>
        <dbReference type="EMBL" id="TLD68534.1"/>
    </source>
</evidence>
<proteinExistence type="predicted"/>
<dbReference type="AlphaFoldDB" id="A0A5R8K864"/>
<name>A0A5R8K864_9BACT</name>
<evidence type="ECO:0000313" key="2">
    <source>
        <dbReference type="Proteomes" id="UP000306196"/>
    </source>
</evidence>
<protein>
    <submittedName>
        <fullName evidence="1">Uncharacterized protein</fullName>
    </submittedName>
</protein>